<proteinExistence type="predicted"/>
<dbReference type="PANTHER" id="PTHR23028:SF53">
    <property type="entry name" value="ACYL_TRANSF_3 DOMAIN-CONTAINING PROTEIN"/>
    <property type="match status" value="1"/>
</dbReference>
<dbReference type="RefSeq" id="WP_116568941.1">
    <property type="nucleotide sequence ID" value="NZ_QDKP01000050.1"/>
</dbReference>
<organism evidence="3 4">
    <name type="scientific">Caulobacter radicis</name>
    <dbReference type="NCBI Taxonomy" id="2172650"/>
    <lineage>
        <taxon>Bacteria</taxon>
        <taxon>Pseudomonadati</taxon>
        <taxon>Pseudomonadota</taxon>
        <taxon>Alphaproteobacteria</taxon>
        <taxon>Caulobacterales</taxon>
        <taxon>Caulobacteraceae</taxon>
        <taxon>Caulobacter</taxon>
    </lineage>
</organism>
<dbReference type="Proteomes" id="UP000244913">
    <property type="component" value="Unassembled WGS sequence"/>
</dbReference>
<keyword evidence="4" id="KW-1185">Reference proteome</keyword>
<evidence type="ECO:0000313" key="4">
    <source>
        <dbReference type="Proteomes" id="UP000244913"/>
    </source>
</evidence>
<protein>
    <submittedName>
        <fullName evidence="3">Acyltransferase</fullName>
    </submittedName>
</protein>
<dbReference type="EMBL" id="QDKP01000050">
    <property type="protein sequence ID" value="PVM76723.1"/>
    <property type="molecule type" value="Genomic_DNA"/>
</dbReference>
<accession>A0A2T9J630</accession>
<feature type="transmembrane region" description="Helical" evidence="1">
    <location>
        <begin position="309"/>
        <end position="327"/>
    </location>
</feature>
<dbReference type="AlphaFoldDB" id="A0A2T9J630"/>
<evidence type="ECO:0000256" key="1">
    <source>
        <dbReference type="SAM" id="Phobius"/>
    </source>
</evidence>
<dbReference type="InterPro" id="IPR002656">
    <property type="entry name" value="Acyl_transf_3_dom"/>
</dbReference>
<reference evidence="3 4" key="1">
    <citation type="submission" date="2018-04" db="EMBL/GenBank/DDBJ databases">
        <title>The genome sequence of Caulobacter sp. 736.</title>
        <authorList>
            <person name="Gao J."/>
            <person name="Sun J."/>
        </authorList>
    </citation>
    <scope>NUCLEOTIDE SEQUENCE [LARGE SCALE GENOMIC DNA]</scope>
    <source>
        <strain evidence="3 4">736</strain>
    </source>
</reference>
<feature type="transmembrane region" description="Helical" evidence="1">
    <location>
        <begin position="283"/>
        <end position="302"/>
    </location>
</feature>
<sequence length="396" mass="42848">MNTVSGAIAALLGPSRPAAHGRAYGPDLLRAAAILLVMAWHMPGPARPETLAAVRPFGWLGVDVFFVLSGYLIGAQLLKGIAAGNGVAFKRFWISRAFRILPAFLVVLALYFALPGFSDGKAIQPLWRFLTFTMNFGLDYRVTGAFTSAWSLCVEEHFYWLLPPLVLVLARARGAGPAMALGAAVILGGMTLRWGIWHGPAADPATRPADFLRLIYYPTWTRLDGLAMGVLLAAARVFRPAAVARFAPPWLTGPLGLLAAAGTVALCIRHADGVSLDLTGAVVVYPLACLATTLLLCALLDLEPALQRLPLAPVTLVATLAYSLYLVHKPVQHMLRERLGDGVLHGWTGLGLYLAADFAAALLLWWLIERPFLRLRDRVLRRPAPTIAEEELKRAA</sequence>
<dbReference type="Pfam" id="PF01757">
    <property type="entry name" value="Acyl_transf_3"/>
    <property type="match status" value="1"/>
</dbReference>
<keyword evidence="3" id="KW-0808">Transferase</keyword>
<feature type="transmembrane region" description="Helical" evidence="1">
    <location>
        <begin position="347"/>
        <end position="368"/>
    </location>
</feature>
<keyword evidence="1" id="KW-1133">Transmembrane helix</keyword>
<keyword evidence="1" id="KW-0812">Transmembrane</keyword>
<dbReference type="PANTHER" id="PTHR23028">
    <property type="entry name" value="ACETYLTRANSFERASE"/>
    <property type="match status" value="1"/>
</dbReference>
<evidence type="ECO:0000313" key="3">
    <source>
        <dbReference type="EMBL" id="PVM76723.1"/>
    </source>
</evidence>
<keyword evidence="1" id="KW-0472">Membrane</keyword>
<comment type="caution">
    <text evidence="3">The sequence shown here is derived from an EMBL/GenBank/DDBJ whole genome shotgun (WGS) entry which is preliminary data.</text>
</comment>
<dbReference type="InterPro" id="IPR050879">
    <property type="entry name" value="Acyltransferase_3"/>
</dbReference>
<gene>
    <name evidence="3" type="ORF">DDF65_17550</name>
</gene>
<feature type="transmembrane region" description="Helical" evidence="1">
    <location>
        <begin position="57"/>
        <end position="78"/>
    </location>
</feature>
<name>A0A2T9J630_9CAUL</name>
<feature type="transmembrane region" description="Helical" evidence="1">
    <location>
        <begin position="250"/>
        <end position="271"/>
    </location>
</feature>
<keyword evidence="3" id="KW-0012">Acyltransferase</keyword>
<dbReference type="GO" id="GO:0016747">
    <property type="term" value="F:acyltransferase activity, transferring groups other than amino-acyl groups"/>
    <property type="evidence" value="ECO:0007669"/>
    <property type="project" value="InterPro"/>
</dbReference>
<evidence type="ECO:0000259" key="2">
    <source>
        <dbReference type="Pfam" id="PF01757"/>
    </source>
</evidence>
<feature type="transmembrane region" description="Helical" evidence="1">
    <location>
        <begin position="215"/>
        <end position="238"/>
    </location>
</feature>
<feature type="transmembrane region" description="Helical" evidence="1">
    <location>
        <begin position="174"/>
        <end position="195"/>
    </location>
</feature>
<dbReference type="GO" id="GO:0016020">
    <property type="term" value="C:membrane"/>
    <property type="evidence" value="ECO:0007669"/>
    <property type="project" value="TreeGrafter"/>
</dbReference>
<feature type="transmembrane region" description="Helical" evidence="1">
    <location>
        <begin position="98"/>
        <end position="118"/>
    </location>
</feature>
<feature type="domain" description="Acyltransferase 3" evidence="2">
    <location>
        <begin position="24"/>
        <end position="366"/>
    </location>
</feature>
<dbReference type="GO" id="GO:0009103">
    <property type="term" value="P:lipopolysaccharide biosynthetic process"/>
    <property type="evidence" value="ECO:0007669"/>
    <property type="project" value="TreeGrafter"/>
</dbReference>